<feature type="transmembrane region" description="Helical" evidence="7">
    <location>
        <begin position="23"/>
        <end position="45"/>
    </location>
</feature>
<feature type="transmembrane region" description="Helical" evidence="7">
    <location>
        <begin position="213"/>
        <end position="233"/>
    </location>
</feature>
<evidence type="ECO:0000313" key="9">
    <source>
        <dbReference type="Proteomes" id="UP000324298"/>
    </source>
</evidence>
<gene>
    <name evidence="8" type="ORF">ET418_16535</name>
</gene>
<feature type="transmembrane region" description="Helical" evidence="7">
    <location>
        <begin position="146"/>
        <end position="167"/>
    </location>
</feature>
<dbReference type="GO" id="GO:0005886">
    <property type="term" value="C:plasma membrane"/>
    <property type="evidence" value="ECO:0007669"/>
    <property type="project" value="UniProtKB-SubCell"/>
</dbReference>
<comment type="subcellular location">
    <subcellularLocation>
        <location evidence="1">Cell membrane</location>
        <topology evidence="1">Multi-pass membrane protein</topology>
    </subcellularLocation>
</comment>
<evidence type="ECO:0000256" key="5">
    <source>
        <dbReference type="ARBA" id="ARBA00022989"/>
    </source>
</evidence>
<proteinExistence type="inferred from homology"/>
<comment type="similarity">
    <text evidence="2">Belongs to the NrfD family.</text>
</comment>
<dbReference type="PANTHER" id="PTHR34856">
    <property type="entry name" value="PROTEIN NRFD"/>
    <property type="match status" value="1"/>
</dbReference>
<evidence type="ECO:0000256" key="3">
    <source>
        <dbReference type="ARBA" id="ARBA00022475"/>
    </source>
</evidence>
<keyword evidence="5 7" id="KW-1133">Transmembrane helix</keyword>
<organism evidence="8 9">
    <name type="scientific">Oryzomonas rubra</name>
    <dbReference type="NCBI Taxonomy" id="2509454"/>
    <lineage>
        <taxon>Bacteria</taxon>
        <taxon>Pseudomonadati</taxon>
        <taxon>Thermodesulfobacteriota</taxon>
        <taxon>Desulfuromonadia</taxon>
        <taxon>Geobacterales</taxon>
        <taxon>Geobacteraceae</taxon>
        <taxon>Oryzomonas</taxon>
    </lineage>
</organism>
<name>A0A5A9X803_9BACT</name>
<dbReference type="EMBL" id="SRSD01000011">
    <property type="protein sequence ID" value="KAA0888339.1"/>
    <property type="molecule type" value="Genomic_DNA"/>
</dbReference>
<keyword evidence="6 7" id="KW-0472">Membrane</keyword>
<dbReference type="InterPro" id="IPR052049">
    <property type="entry name" value="Electron_transfer_protein"/>
</dbReference>
<feature type="transmembrane region" description="Helical" evidence="7">
    <location>
        <begin position="253"/>
        <end position="276"/>
    </location>
</feature>
<dbReference type="AlphaFoldDB" id="A0A5A9X803"/>
<dbReference type="RefSeq" id="WP_149309485.1">
    <property type="nucleotide sequence ID" value="NZ_SRSD01000011.1"/>
</dbReference>
<dbReference type="Gene3D" id="1.20.1630.10">
    <property type="entry name" value="Formate dehydrogenase/DMSO reductase domain"/>
    <property type="match status" value="1"/>
</dbReference>
<feature type="transmembrane region" description="Helical" evidence="7">
    <location>
        <begin position="57"/>
        <end position="78"/>
    </location>
</feature>
<feature type="transmembrane region" description="Helical" evidence="7">
    <location>
        <begin position="179"/>
        <end position="201"/>
    </location>
</feature>
<sequence>MELTITGVNAVTTPHLHVWDWRVSLYLFLGGLSAGLAIMTSILHVRKGGKLAEGDRAAFSAPLYVPIILSIGMLFIFLDLERKLNVFWFYLTVQPLSPMSWGSWGLLVFYPVSIMYALATLPESKRHYLRFPVLVNLSERLSRFKLPLAAANFAMGIFIGVYTGVLLSSFVARPLWNSAILPVLFLTSAMSAGAAFMIMIAGEKKVKLFFTKVDIWLILAEMVILPLFFYGQYTSSGAHRESIMPFFTFSHGYFWYGLGMLLLLIIFPVALVLKYLEVKEEHGEELTADALLKMNLSALMVLAGGLIIRLSFVYAGQLSHL</sequence>
<dbReference type="Proteomes" id="UP000324298">
    <property type="component" value="Unassembled WGS sequence"/>
</dbReference>
<comment type="caution">
    <text evidence="8">The sequence shown here is derived from an EMBL/GenBank/DDBJ whole genome shotgun (WGS) entry which is preliminary data.</text>
</comment>
<evidence type="ECO:0000256" key="7">
    <source>
        <dbReference type="SAM" id="Phobius"/>
    </source>
</evidence>
<protein>
    <recommendedName>
        <fullName evidence="10">Formate-dependent nitrite reductase, membrane component NrfD</fullName>
    </recommendedName>
</protein>
<dbReference type="OrthoDB" id="9772767at2"/>
<evidence type="ECO:0000256" key="1">
    <source>
        <dbReference type="ARBA" id="ARBA00004651"/>
    </source>
</evidence>
<accession>A0A5A9X803</accession>
<feature type="transmembrane region" description="Helical" evidence="7">
    <location>
        <begin position="296"/>
        <end position="315"/>
    </location>
</feature>
<evidence type="ECO:0000256" key="2">
    <source>
        <dbReference type="ARBA" id="ARBA00008929"/>
    </source>
</evidence>
<evidence type="ECO:0000256" key="6">
    <source>
        <dbReference type="ARBA" id="ARBA00023136"/>
    </source>
</evidence>
<dbReference type="InterPro" id="IPR005614">
    <property type="entry name" value="NrfD-like"/>
</dbReference>
<keyword evidence="4 7" id="KW-0812">Transmembrane</keyword>
<evidence type="ECO:0000256" key="4">
    <source>
        <dbReference type="ARBA" id="ARBA00022692"/>
    </source>
</evidence>
<evidence type="ECO:0008006" key="10">
    <source>
        <dbReference type="Google" id="ProtNLM"/>
    </source>
</evidence>
<evidence type="ECO:0000313" key="8">
    <source>
        <dbReference type="EMBL" id="KAA0888339.1"/>
    </source>
</evidence>
<dbReference type="Pfam" id="PF03916">
    <property type="entry name" value="NrfD"/>
    <property type="match status" value="1"/>
</dbReference>
<reference evidence="8 9" key="1">
    <citation type="submission" date="2019-04" db="EMBL/GenBank/DDBJ databases">
        <title>Geobacter ruber sp. nov., ferric-reducing bacteria isolated from paddy soil.</title>
        <authorList>
            <person name="Xu Z."/>
            <person name="Masuda Y."/>
            <person name="Itoh H."/>
            <person name="Senoo K."/>
        </authorList>
    </citation>
    <scope>NUCLEOTIDE SEQUENCE [LARGE SCALE GENOMIC DNA]</scope>
    <source>
        <strain evidence="8 9">Red88</strain>
    </source>
</reference>
<dbReference type="PANTHER" id="PTHR34856:SF2">
    <property type="entry name" value="PROTEIN NRFD"/>
    <property type="match status" value="1"/>
</dbReference>
<keyword evidence="3" id="KW-1003">Cell membrane</keyword>
<feature type="transmembrane region" description="Helical" evidence="7">
    <location>
        <begin position="98"/>
        <end position="121"/>
    </location>
</feature>
<keyword evidence="9" id="KW-1185">Reference proteome</keyword>